<feature type="domain" description="EGF-like" evidence="6">
    <location>
        <begin position="634"/>
        <end position="673"/>
    </location>
</feature>
<dbReference type="CDD" id="cd00110">
    <property type="entry name" value="LamG"/>
    <property type="match status" value="1"/>
</dbReference>
<organism evidence="7">
    <name type="scientific">Strongyloides ratti</name>
    <name type="common">Parasitic roundworm</name>
    <dbReference type="NCBI Taxonomy" id="34506"/>
    <lineage>
        <taxon>Eukaryota</taxon>
        <taxon>Metazoa</taxon>
        <taxon>Ecdysozoa</taxon>
        <taxon>Nematoda</taxon>
        <taxon>Chromadorea</taxon>
        <taxon>Rhabditida</taxon>
        <taxon>Tylenchina</taxon>
        <taxon>Panagrolaimomorpha</taxon>
        <taxon>Strongyloidoidea</taxon>
        <taxon>Strongyloididae</taxon>
        <taxon>Strongyloides</taxon>
    </lineage>
</organism>
<dbReference type="PROSITE" id="PS50026">
    <property type="entry name" value="EGF_3"/>
    <property type="match status" value="3"/>
</dbReference>
<comment type="caution">
    <text evidence="2">Lacks conserved residue(s) required for the propagation of feature annotation.</text>
</comment>
<dbReference type="Gene3D" id="2.10.25.10">
    <property type="entry name" value="Laminin"/>
    <property type="match status" value="3"/>
</dbReference>
<feature type="transmembrane region" description="Helical" evidence="3">
    <location>
        <begin position="1191"/>
        <end position="1215"/>
    </location>
</feature>
<reference evidence="9" key="2">
    <citation type="submission" date="2020-12" db="UniProtKB">
        <authorList>
            <consortium name="WormBaseParasite"/>
        </authorList>
    </citation>
    <scope>IDENTIFICATION</scope>
</reference>
<dbReference type="PANTHER" id="PTHR15036:SF94">
    <property type="entry name" value="INTESTINAL NEUREXIN-LIKE"/>
    <property type="match status" value="1"/>
</dbReference>
<protein>
    <submittedName>
        <fullName evidence="7 9">Axotactin</fullName>
    </submittedName>
</protein>
<dbReference type="PROSITE" id="PS50025">
    <property type="entry name" value="LAM_G_DOMAIN"/>
    <property type="match status" value="2"/>
</dbReference>
<name>A0A090MXQ7_STRRB</name>
<evidence type="ECO:0000256" key="1">
    <source>
        <dbReference type="ARBA" id="ARBA00023157"/>
    </source>
</evidence>
<feature type="disulfide bond" evidence="2">
    <location>
        <begin position="642"/>
        <end position="659"/>
    </location>
</feature>
<dbReference type="RefSeq" id="XP_024505054.1">
    <property type="nucleotide sequence ID" value="XM_024651370.1"/>
</dbReference>
<keyword evidence="3" id="KW-0812">Transmembrane</keyword>
<feature type="domain" description="EGF-like" evidence="6">
    <location>
        <begin position="895"/>
        <end position="937"/>
    </location>
</feature>
<dbReference type="InterPro" id="IPR000742">
    <property type="entry name" value="EGF"/>
</dbReference>
<evidence type="ECO:0000256" key="2">
    <source>
        <dbReference type="PROSITE-ProRule" id="PRU00076"/>
    </source>
</evidence>
<dbReference type="InterPro" id="IPR050372">
    <property type="entry name" value="Neurexin-related_CASP"/>
</dbReference>
<dbReference type="Gene3D" id="2.60.120.1000">
    <property type="match status" value="1"/>
</dbReference>
<dbReference type="Gene3D" id="2.60.120.200">
    <property type="match status" value="2"/>
</dbReference>
<feature type="domain" description="EGF-like" evidence="6">
    <location>
        <begin position="225"/>
        <end position="266"/>
    </location>
</feature>
<evidence type="ECO:0000313" key="7">
    <source>
        <dbReference type="EMBL" id="CEF65854.1"/>
    </source>
</evidence>
<dbReference type="SMART" id="SM00282">
    <property type="entry name" value="LamG"/>
    <property type="match status" value="2"/>
</dbReference>
<accession>A0A090MXQ7</accession>
<dbReference type="GeneID" id="36378218"/>
<dbReference type="OMA" id="HCQHESR"/>
<dbReference type="CTD" id="36378218"/>
<dbReference type="SMART" id="SM00181">
    <property type="entry name" value="EGF"/>
    <property type="match status" value="3"/>
</dbReference>
<keyword evidence="1 2" id="KW-1015">Disulfide bond</keyword>
<proteinExistence type="predicted"/>
<dbReference type="WormBase" id="SRAE_2000052900">
    <property type="protein sequence ID" value="SRP09840"/>
    <property type="gene ID" value="WBGene00260724"/>
</dbReference>
<feature type="signal peptide" evidence="4">
    <location>
        <begin position="1"/>
        <end position="18"/>
    </location>
</feature>
<dbReference type="OrthoDB" id="5989513at2759"/>
<evidence type="ECO:0000259" key="6">
    <source>
        <dbReference type="PROSITE" id="PS50026"/>
    </source>
</evidence>
<feature type="domain" description="Laminin G" evidence="5">
    <location>
        <begin position="681"/>
        <end position="894"/>
    </location>
</feature>
<dbReference type="Proteomes" id="UP000035682">
    <property type="component" value="Unplaced"/>
</dbReference>
<sequence>MYIKLLLYLLLLTNLSYSLNDDNGEDPQIDTCFLLSSKTSKITFEPIIVESKLKNYIFYLIIQKNSTGEVGVISINQLSENNKQIWYNTSIIRSENEIVIEYSSNISLTKIKLPANQTNDIRLFIELDLLNKYFSGYTYSNNNEKIHEVNVKLKSLNINNNLSNIYVSLGSLDNFGNGFIGEVDFKYIKIDGKKYFLPNNKIFSGDIAIEEKCTQLDDIKDKKSLIGICTYSEKKQCLNGGMCQINKNGDPECLCPNNDYTGKYCQFALVPKTCSYIPSSGIHKIDVDGSDIGEMGYVKCDNGTTIISHNFPPNTIIRNKNITQNLSYDISYKLMSYIQIRNLIQRSQKCQQMVTYSCYGNAPLYFKEGYTSFESIYYGGLKPFYKLNDNNEFQCNCKKNNECLKTNVNCNCDINDNEIKNDTGVFVNRMNVGIRKINVFNIPSINDIQRGLGLLNISDLSCYGDIGYENDFTLSFTTKNSILLFYRPIARRIEFEFRLTTSKDNFNIIEINDKEIFINLFISNNKFIFNIKNRTKIIEEKMLNYSKVIGDTSWNHVILELNRHELRISIDDSYIIISNTDIIQKVEQLFGKNLEFKLENFIGCIRALYVDDILVNLSQELLLSNNEGIYVGCRLMCQKDTCLHGSKCIENIKENTYECKCKDDNIYYGDHCQFSINQNTDISFTNPYESYIGYDSKKSLKNISSIYQNITMSFKTDQRKALLIYAMDEVNNFIQIHLSDEYRIILSMNYGNISKQCTVYSDKGTHFNNMEWKQIQLKHFKNNVTLFVDNQSCSIIGSPLLTKTYVVLDEADDEIVIPPILPGQINILPYKVLYVGGVPRAKESGDLITWSTIYNTKLPSILGCIRGLKFSSKFLDLRFSDLKSSNKEAVKMKCQYSSCDLINCQNKGYCSVKWFQQDPKETFCDCSKTSFYGPTCEDDDTIKFSKFDQQFSFDMTKIRRRYDLFDSKTQSFKFAFSTDMDESTKLKNQVLSLIQMDDETENIEILLETNKKITININNQKIQFNNNFTDGYRHFIQMLFDQRKHKIWLIVDDDKKLINQSIISYNLAKVKKFIFGYSGLDDKNIGYNGYISNIDINYHKSNHFHFMPLKYYKDPGDEYYDCINVKPNNNSTLLINYKSSFKVTEKPLINKNSGELDFPIWDVPLKVSLIKESLNISTLTDEQKDEDGFNYTILIIAIIIIFIILLIFIIIGLCVSVNKGHQRKSVPILKNLKNSPTKSTYVPIGEQLSPLNDTTISYYPNKDDYTLPEPQIDPDPIEQIPPIENHPYFYSTSTQLYFTPQESLTSNMELMKQDSEENNDDDDPLIKLTDYEEGRNSMIYIN</sequence>
<keyword evidence="3" id="KW-0472">Membrane</keyword>
<keyword evidence="4" id="KW-0732">Signal</keyword>
<dbReference type="WBParaSite" id="SRAE_2000052900.1">
    <property type="protein sequence ID" value="SRAE_2000052900.1"/>
    <property type="gene ID" value="WBGene00260724"/>
</dbReference>
<evidence type="ECO:0000259" key="5">
    <source>
        <dbReference type="PROSITE" id="PS50025"/>
    </source>
</evidence>
<dbReference type="EMBL" id="LN609529">
    <property type="protein sequence ID" value="CEF65854.1"/>
    <property type="molecule type" value="Genomic_DNA"/>
</dbReference>
<feature type="chain" id="PRO_5015031315" evidence="4">
    <location>
        <begin position="19"/>
        <end position="1342"/>
    </location>
</feature>
<reference evidence="7 8" key="1">
    <citation type="submission" date="2014-09" db="EMBL/GenBank/DDBJ databases">
        <authorList>
            <person name="Martin A.A."/>
        </authorList>
    </citation>
    <scope>NUCLEOTIDE SEQUENCE</scope>
    <source>
        <strain evidence="8">ED321</strain>
        <strain evidence="7">ED321 Heterogonic</strain>
    </source>
</reference>
<dbReference type="STRING" id="34506.A0A090MXQ7"/>
<evidence type="ECO:0000313" key="8">
    <source>
        <dbReference type="Proteomes" id="UP000035682"/>
    </source>
</evidence>
<keyword evidence="2" id="KW-0245">EGF-like domain</keyword>
<dbReference type="Pfam" id="PF02210">
    <property type="entry name" value="Laminin_G_2"/>
    <property type="match status" value="1"/>
</dbReference>
<evidence type="ECO:0000313" key="9">
    <source>
        <dbReference type="WBParaSite" id="SRAE_2000052900.1"/>
    </source>
</evidence>
<gene>
    <name evidence="7 9 10" type="ORF">SRAE_2000052900</name>
</gene>
<keyword evidence="8" id="KW-1185">Reference proteome</keyword>
<dbReference type="InterPro" id="IPR001791">
    <property type="entry name" value="Laminin_G"/>
</dbReference>
<evidence type="ECO:0000256" key="3">
    <source>
        <dbReference type="SAM" id="Phobius"/>
    </source>
</evidence>
<evidence type="ECO:0000313" key="10">
    <source>
        <dbReference type="WormBase" id="SRAE_2000052900"/>
    </source>
</evidence>
<dbReference type="InterPro" id="IPR013320">
    <property type="entry name" value="ConA-like_dom_sf"/>
</dbReference>
<dbReference type="PANTHER" id="PTHR15036">
    <property type="entry name" value="PIKACHURIN-LIKE PROTEIN"/>
    <property type="match status" value="1"/>
</dbReference>
<keyword evidence="3" id="KW-1133">Transmembrane helix</keyword>
<dbReference type="SUPFAM" id="SSF49899">
    <property type="entry name" value="Concanavalin A-like lectins/glucanases"/>
    <property type="match status" value="3"/>
</dbReference>
<feature type="domain" description="Laminin G" evidence="5">
    <location>
        <begin position="473"/>
        <end position="633"/>
    </location>
</feature>
<evidence type="ECO:0000256" key="4">
    <source>
        <dbReference type="SAM" id="SignalP"/>
    </source>
</evidence>